<evidence type="ECO:0000256" key="1">
    <source>
        <dbReference type="ARBA" id="ARBA00010672"/>
    </source>
</evidence>
<feature type="compositionally biased region" description="Pro residues" evidence="3">
    <location>
        <begin position="204"/>
        <end position="230"/>
    </location>
</feature>
<feature type="region of interest" description="Disordered" evidence="3">
    <location>
        <begin position="1"/>
        <end position="21"/>
    </location>
</feature>
<keyword evidence="2" id="KW-0175">Coiled coil</keyword>
<dbReference type="AlphaFoldDB" id="A0AAV2TUP4"/>
<dbReference type="InterPro" id="IPR000008">
    <property type="entry name" value="C2_dom"/>
</dbReference>
<feature type="region of interest" description="Disordered" evidence="3">
    <location>
        <begin position="58"/>
        <end position="121"/>
    </location>
</feature>
<feature type="compositionally biased region" description="Polar residues" evidence="3">
    <location>
        <begin position="815"/>
        <end position="831"/>
    </location>
</feature>
<feature type="compositionally biased region" description="Basic and acidic residues" evidence="3">
    <location>
        <begin position="89"/>
        <end position="107"/>
    </location>
</feature>
<evidence type="ECO:0000313" key="5">
    <source>
        <dbReference type="EMBL" id="CAL5140328.1"/>
    </source>
</evidence>
<dbReference type="InterPro" id="IPR039725">
    <property type="entry name" value="CC2D1A/B"/>
</dbReference>
<dbReference type="GO" id="GO:0001227">
    <property type="term" value="F:DNA-binding transcription repressor activity, RNA polymerase II-specific"/>
    <property type="evidence" value="ECO:0007669"/>
    <property type="project" value="InterPro"/>
</dbReference>
<dbReference type="SMART" id="SM00685">
    <property type="entry name" value="DM14"/>
    <property type="match status" value="3"/>
</dbReference>
<feature type="region of interest" description="Disordered" evidence="3">
    <location>
        <begin position="284"/>
        <end position="336"/>
    </location>
</feature>
<dbReference type="PANTHER" id="PTHR13076">
    <property type="entry name" value="COILED-COIL AND C2 DOMAIN-CONTAINING PROTEIN 1-LIKE"/>
    <property type="match status" value="1"/>
</dbReference>
<name>A0AAV2TUP4_CALDB</name>
<evidence type="ECO:0000259" key="4">
    <source>
        <dbReference type="SMART" id="SM00685"/>
    </source>
</evidence>
<feature type="region of interest" description="Disordered" evidence="3">
    <location>
        <begin position="413"/>
        <end position="450"/>
    </location>
</feature>
<evidence type="ECO:0000256" key="3">
    <source>
        <dbReference type="SAM" id="MobiDB-lite"/>
    </source>
</evidence>
<dbReference type="Pfam" id="PF21528">
    <property type="entry name" value="CC2D1A-B_DM14"/>
    <property type="match status" value="2"/>
</dbReference>
<comment type="caution">
    <text evidence="5">The sequence shown here is derived from an EMBL/GenBank/DDBJ whole genome shotgun (WGS) entry which is preliminary data.</text>
</comment>
<feature type="coiled-coil region" evidence="2">
    <location>
        <begin position="952"/>
        <end position="979"/>
    </location>
</feature>
<feature type="compositionally biased region" description="Acidic residues" evidence="3">
    <location>
        <begin position="64"/>
        <end position="75"/>
    </location>
</feature>
<dbReference type="Pfam" id="PF00168">
    <property type="entry name" value="C2"/>
    <property type="match status" value="1"/>
</dbReference>
<accession>A0AAV2TUP4</accession>
<dbReference type="SUPFAM" id="SSF49562">
    <property type="entry name" value="C2 domain (Calcium/lipid-binding domain, CaLB)"/>
    <property type="match status" value="1"/>
</dbReference>
<feature type="domain" description="DM14" evidence="4">
    <location>
        <begin position="241"/>
        <end position="301"/>
    </location>
</feature>
<dbReference type="EMBL" id="CAXLJL010000711">
    <property type="protein sequence ID" value="CAL5140328.1"/>
    <property type="molecule type" value="Genomic_DNA"/>
</dbReference>
<feature type="compositionally biased region" description="Basic and acidic residues" evidence="3">
    <location>
        <begin position="879"/>
        <end position="891"/>
    </location>
</feature>
<sequence>MPRKSDRKHKNTPEFAQFLSDEPLQINEAELEGELLELLREDDSSKAVRQKRTLTALKAGEMDLNSDEPDEEVDENDPKLLAELAAFASDDKFTPEDSTPKPEERRTPQTPKPQMQGEYATMDLVNQRTCEYLIALEEVRERQPSDTSKIQRYEQILKQLESVGSRLTAGESVAIHSVPAAPPVSDIAPAGTVPASTSPANQPSTPPATPRAPEPPLPAVATPTPVPEPSSTPDTKLSASVAALKKREQEYKLAAIQARDAGQIARAKDLLMASKFIAEMLPKVESGEEPFDPTNDMPPPPSEFVGPEQEAESSAEFKEKAAERAAAPPAPQLPVDMRSPVVTRENLVGRMNYYQKKIEAIESDPSEASSKRRLQRIVNRYADALKAFDHNVSGFNYGELPPPPNCPKLSDTVGQAAGVNSAGPTAHSSGATTVPVAQNSGPRGQGSDKRQRIVSLLKTRQAELKAAAFEAKQSGNIELAKNYLRGVLTIKPMIESAEAGLPVDFSHLPRAPGAGGVAASSGVAAGSGVGPARRAQPQAFSGPIMTGITCDPPAELQLELEGALDERQQGQILIRVLNDQIKKATDAAQGLDRAGLSDLAQKAMELARFSKSTISVVESSITHHRPINPTFEWANIPQMNMNPDLGDDVLEVSVMRGISYPLPSEMSHAHQLDTYVELTLPFPSTDKPQKFAGEWVKHTCDPNYEGWSAKFQVNTKSRTYLRFIQNGRELKATVYYNRGVLRRVGVIGTASFPLSDLMHSATVNQLADLMDGRRAVGGRLEVRIRQRAPASGQQISTLRVPWLILSLSKLNTQKSASSTGLREAGNRTNAGSGEHVIEVGVRSNSSNHLSDQRQSPKQTQSDVPAAKTERSIRYSDGMKQLESDDNRRKDSVNSVHSNPKRYHCLGILEDDRDYFLERLAEGDLSVAEQDKYNANLVAVNRLIDSLKHRLNGPRAEEELERYRDELRILSDENHRKYEQAKRSGDDSGCRHYRRKLSLINKELGGRTENKSPRVLIERF</sequence>
<organism evidence="5 6">
    <name type="scientific">Calicophoron daubneyi</name>
    <name type="common">Rumen fluke</name>
    <name type="synonym">Paramphistomum daubneyi</name>
    <dbReference type="NCBI Taxonomy" id="300641"/>
    <lineage>
        <taxon>Eukaryota</taxon>
        <taxon>Metazoa</taxon>
        <taxon>Spiralia</taxon>
        <taxon>Lophotrochozoa</taxon>
        <taxon>Platyhelminthes</taxon>
        <taxon>Trematoda</taxon>
        <taxon>Digenea</taxon>
        <taxon>Plagiorchiida</taxon>
        <taxon>Pronocephalata</taxon>
        <taxon>Paramphistomoidea</taxon>
        <taxon>Paramphistomidae</taxon>
        <taxon>Calicophoron</taxon>
    </lineage>
</organism>
<feature type="compositionally biased region" description="Polar residues" evidence="3">
    <location>
        <begin position="422"/>
        <end position="442"/>
    </location>
</feature>
<feature type="compositionally biased region" description="Polar residues" evidence="3">
    <location>
        <begin position="843"/>
        <end position="862"/>
    </location>
</feature>
<dbReference type="Proteomes" id="UP001497525">
    <property type="component" value="Unassembled WGS sequence"/>
</dbReference>
<feature type="domain" description="DM14" evidence="4">
    <location>
        <begin position="454"/>
        <end position="512"/>
    </location>
</feature>
<protein>
    <recommendedName>
        <fullName evidence="4">DM14 domain-containing protein</fullName>
    </recommendedName>
</protein>
<gene>
    <name evidence="5" type="ORF">CDAUBV1_LOCUS15659</name>
</gene>
<feature type="region of interest" description="Disordered" evidence="3">
    <location>
        <begin position="843"/>
        <end position="898"/>
    </location>
</feature>
<feature type="domain" description="DM14" evidence="4">
    <location>
        <begin position="122"/>
        <end position="182"/>
    </location>
</feature>
<proteinExistence type="inferred from homology"/>
<evidence type="ECO:0000313" key="6">
    <source>
        <dbReference type="Proteomes" id="UP001497525"/>
    </source>
</evidence>
<dbReference type="InterPro" id="IPR035892">
    <property type="entry name" value="C2_domain_sf"/>
</dbReference>
<evidence type="ECO:0000256" key="2">
    <source>
        <dbReference type="SAM" id="Coils"/>
    </source>
</evidence>
<dbReference type="PANTHER" id="PTHR13076:SF9">
    <property type="entry name" value="COILED-COIL AND C2 DOMAIN-CONTAINING PROTEIN 1-LIKE"/>
    <property type="match status" value="1"/>
</dbReference>
<dbReference type="Gene3D" id="2.60.40.150">
    <property type="entry name" value="C2 domain"/>
    <property type="match status" value="1"/>
</dbReference>
<reference evidence="5" key="1">
    <citation type="submission" date="2024-06" db="EMBL/GenBank/DDBJ databases">
        <authorList>
            <person name="Liu X."/>
            <person name="Lenzi L."/>
            <person name="Haldenby T S."/>
            <person name="Uol C."/>
        </authorList>
    </citation>
    <scope>NUCLEOTIDE SEQUENCE</scope>
</reference>
<feature type="region of interest" description="Disordered" evidence="3">
    <location>
        <begin position="181"/>
        <end position="238"/>
    </location>
</feature>
<comment type="similarity">
    <text evidence="1">Belongs to the CC2D1 family.</text>
</comment>
<feature type="region of interest" description="Disordered" evidence="3">
    <location>
        <begin position="815"/>
        <end position="834"/>
    </location>
</feature>
<dbReference type="InterPro" id="IPR006608">
    <property type="entry name" value="CC2D1A/B_DM14"/>
</dbReference>
<feature type="compositionally biased region" description="Basic residues" evidence="3">
    <location>
        <begin position="1"/>
        <end position="10"/>
    </location>
</feature>